<evidence type="ECO:0000259" key="9">
    <source>
        <dbReference type="PROSITE" id="PS50073"/>
    </source>
</evidence>
<keyword evidence="3" id="KW-0862">Zinc</keyword>
<dbReference type="GO" id="GO:0005634">
    <property type="term" value="C:nucleus"/>
    <property type="evidence" value="ECO:0007669"/>
    <property type="project" value="UniProtKB-SubCell"/>
</dbReference>
<dbReference type="GO" id="GO:0000981">
    <property type="term" value="F:DNA-binding transcription factor activity, RNA polymerase II-specific"/>
    <property type="evidence" value="ECO:0007669"/>
    <property type="project" value="TreeGrafter"/>
</dbReference>
<dbReference type="PANTHER" id="PTHR28088:SF9">
    <property type="entry name" value="TRANSCRIPTION FACTOR GRISEA, PUTATIVE (AFU_ORTHOLOGUE AFUA_1G13190)-RELATED"/>
    <property type="match status" value="1"/>
</dbReference>
<evidence type="ECO:0000256" key="8">
    <source>
        <dbReference type="SAM" id="MobiDB-lite"/>
    </source>
</evidence>
<evidence type="ECO:0000313" key="10">
    <source>
        <dbReference type="EMBL" id="KAK0382739.1"/>
    </source>
</evidence>
<keyword evidence="11" id="KW-1185">Reference proteome</keyword>
<dbReference type="Proteomes" id="UP001175261">
    <property type="component" value="Unassembled WGS sequence"/>
</dbReference>
<feature type="compositionally biased region" description="Polar residues" evidence="8">
    <location>
        <begin position="115"/>
        <end position="130"/>
    </location>
</feature>
<dbReference type="GO" id="GO:0000978">
    <property type="term" value="F:RNA polymerase II cis-regulatory region sequence-specific DNA binding"/>
    <property type="evidence" value="ECO:0007669"/>
    <property type="project" value="TreeGrafter"/>
</dbReference>
<keyword evidence="5" id="KW-0805">Transcription regulation</keyword>
<dbReference type="EMBL" id="JAPDFR010000010">
    <property type="protein sequence ID" value="KAK0382739.1"/>
    <property type="molecule type" value="Genomic_DNA"/>
</dbReference>
<comment type="caution">
    <text evidence="10">The sequence shown here is derived from an EMBL/GenBank/DDBJ whole genome shotgun (WGS) entry which is preliminary data.</text>
</comment>
<dbReference type="Gene3D" id="3.90.430.10">
    <property type="entry name" value="Copper fist DNA-binding domain"/>
    <property type="match status" value="1"/>
</dbReference>
<dbReference type="GO" id="GO:0005507">
    <property type="term" value="F:copper ion binding"/>
    <property type="evidence" value="ECO:0007669"/>
    <property type="project" value="InterPro"/>
</dbReference>
<feature type="compositionally biased region" description="Polar residues" evidence="8">
    <location>
        <begin position="496"/>
        <end position="511"/>
    </location>
</feature>
<dbReference type="PROSITE" id="PS50073">
    <property type="entry name" value="COPPER_FIST_2"/>
    <property type="match status" value="1"/>
</dbReference>
<dbReference type="PROSITE" id="PS01119">
    <property type="entry name" value="COPPER_FIST_1"/>
    <property type="match status" value="1"/>
</dbReference>
<feature type="domain" description="Copper-fist" evidence="9">
    <location>
        <begin position="1"/>
        <end position="41"/>
    </location>
</feature>
<feature type="region of interest" description="Disordered" evidence="8">
    <location>
        <begin position="67"/>
        <end position="132"/>
    </location>
</feature>
<dbReference type="GO" id="GO:0045944">
    <property type="term" value="P:positive regulation of transcription by RNA polymerase II"/>
    <property type="evidence" value="ECO:0007669"/>
    <property type="project" value="TreeGrafter"/>
</dbReference>
<evidence type="ECO:0000256" key="5">
    <source>
        <dbReference type="ARBA" id="ARBA00023015"/>
    </source>
</evidence>
<dbReference type="PANTHER" id="PTHR28088">
    <property type="entry name" value="TRANSCRIPTIONAL ACTIVATOR HAA1-RELATED"/>
    <property type="match status" value="1"/>
</dbReference>
<gene>
    <name evidence="10" type="ORF">NLU13_9835</name>
</gene>
<feature type="compositionally biased region" description="Polar residues" evidence="8">
    <location>
        <begin position="211"/>
        <end position="221"/>
    </location>
</feature>
<reference evidence="10" key="1">
    <citation type="submission" date="2022-10" db="EMBL/GenBank/DDBJ databases">
        <title>Determination and structural analysis of whole genome sequence of Sarocladium strictum F4-1.</title>
        <authorList>
            <person name="Hu L."/>
            <person name="Jiang Y."/>
        </authorList>
    </citation>
    <scope>NUCLEOTIDE SEQUENCE</scope>
    <source>
        <strain evidence="10">F4-1</strain>
    </source>
</reference>
<dbReference type="InterPro" id="IPR036395">
    <property type="entry name" value="Cu_fist_DNA-bd_dom_sf"/>
</dbReference>
<dbReference type="SMART" id="SM00412">
    <property type="entry name" value="Cu_FIST"/>
    <property type="match status" value="1"/>
</dbReference>
<feature type="compositionally biased region" description="Low complexity" evidence="8">
    <location>
        <begin position="100"/>
        <end position="111"/>
    </location>
</feature>
<evidence type="ECO:0000256" key="4">
    <source>
        <dbReference type="ARBA" id="ARBA00023008"/>
    </source>
</evidence>
<dbReference type="GO" id="GO:0006879">
    <property type="term" value="P:intracellular iron ion homeostasis"/>
    <property type="evidence" value="ECO:0007669"/>
    <property type="project" value="TreeGrafter"/>
</dbReference>
<evidence type="ECO:0000256" key="7">
    <source>
        <dbReference type="ARBA" id="ARBA00023242"/>
    </source>
</evidence>
<keyword evidence="2" id="KW-0479">Metal-binding</keyword>
<keyword evidence="4" id="KW-0186">Copper</keyword>
<feature type="compositionally biased region" description="Low complexity" evidence="8">
    <location>
        <begin position="237"/>
        <end position="258"/>
    </location>
</feature>
<evidence type="ECO:0000256" key="6">
    <source>
        <dbReference type="ARBA" id="ARBA00023163"/>
    </source>
</evidence>
<name>A0AA39G976_SARSR</name>
<feature type="region of interest" description="Disordered" evidence="8">
    <location>
        <begin position="483"/>
        <end position="511"/>
    </location>
</feature>
<keyword evidence="6" id="KW-0804">Transcription</keyword>
<evidence type="ECO:0000256" key="2">
    <source>
        <dbReference type="ARBA" id="ARBA00022723"/>
    </source>
</evidence>
<sequence>MPLINGQKMACEPCIRGHRSTKCTHANERLMVPVRKPGRPLSACPHSKTQPCGCGNVTAAIPRKQKCHCGTSAPSQPAATPEIKTERDDPTATVRSPTRAHAGSASGPSSHRVQKSVSKPNGTRNPTIDTSKLERMDPSQFNVIASPDATQQTTPTIPPSPISQNMFAYGPMGMTTNSQSFSAQPMMFPMFPQPLASPIMGQHPNGELNKHTSPSDINGTTSSAGPATGSCCGGGAARAASSQPSTTPTTPGTDTSAAPEKKGSCCSAKTNEVPNGATQAGVVNGASAAMQANGMLMPTFAPQMAMTPNGMYPFYPQATIFTYPPQYGSYMQPLQPEQWRQFIANMSFSQPGPQQAHNTGFDMSASMGFPAPGSTTMGGGTTHQCGCGDGCQCVGCAAHPYNEATQNYVRSAWNSMMEPRASANGQHTALNGHANYSHTGTGGNSEVALMKDAINGMPPTATSGGEGNDAALMTDAINGIPPTASAAVNGHGDGTISPTAPQTPSEAASGMSEEQTLSANDFFFVSYPFGDSCAGDTASCPCGDECQCIGCVIHGNANTFTDAL</sequence>
<keyword evidence="7" id="KW-0539">Nucleus</keyword>
<protein>
    <recommendedName>
        <fullName evidence="9">Copper-fist domain-containing protein</fullName>
    </recommendedName>
</protein>
<dbReference type="GO" id="GO:0006878">
    <property type="term" value="P:intracellular copper ion homeostasis"/>
    <property type="evidence" value="ECO:0007669"/>
    <property type="project" value="TreeGrafter"/>
</dbReference>
<dbReference type="SUPFAM" id="SSF57879">
    <property type="entry name" value="Zinc domain conserved in yeast copper-regulated transcription factors"/>
    <property type="match status" value="1"/>
</dbReference>
<feature type="region of interest" description="Disordered" evidence="8">
    <location>
        <begin position="198"/>
        <end position="275"/>
    </location>
</feature>
<dbReference type="SMART" id="SM01090">
    <property type="entry name" value="Copper-fist"/>
    <property type="match status" value="1"/>
</dbReference>
<proteinExistence type="predicted"/>
<organism evidence="10 11">
    <name type="scientific">Sarocladium strictum</name>
    <name type="common">Black bundle disease fungus</name>
    <name type="synonym">Acremonium strictum</name>
    <dbReference type="NCBI Taxonomy" id="5046"/>
    <lineage>
        <taxon>Eukaryota</taxon>
        <taxon>Fungi</taxon>
        <taxon>Dikarya</taxon>
        <taxon>Ascomycota</taxon>
        <taxon>Pezizomycotina</taxon>
        <taxon>Sordariomycetes</taxon>
        <taxon>Hypocreomycetidae</taxon>
        <taxon>Hypocreales</taxon>
        <taxon>Sarocladiaceae</taxon>
        <taxon>Sarocladium</taxon>
    </lineage>
</organism>
<dbReference type="InterPro" id="IPR001083">
    <property type="entry name" value="Cu_fist_DNA-bd_dom"/>
</dbReference>
<evidence type="ECO:0000256" key="1">
    <source>
        <dbReference type="ARBA" id="ARBA00004123"/>
    </source>
</evidence>
<evidence type="ECO:0000313" key="11">
    <source>
        <dbReference type="Proteomes" id="UP001175261"/>
    </source>
</evidence>
<dbReference type="Pfam" id="PF00649">
    <property type="entry name" value="Copper-fist"/>
    <property type="match status" value="1"/>
</dbReference>
<accession>A0AA39G976</accession>
<dbReference type="FunFam" id="3.90.430.10:FF:000001">
    <property type="entry name" value="Copper fist DNA-binding protein"/>
    <property type="match status" value="1"/>
</dbReference>
<evidence type="ECO:0000256" key="3">
    <source>
        <dbReference type="ARBA" id="ARBA00022833"/>
    </source>
</evidence>
<dbReference type="PRINTS" id="PR00617">
    <property type="entry name" value="COPPERFIST"/>
</dbReference>
<comment type="subcellular location">
    <subcellularLocation>
        <location evidence="1">Nucleus</location>
    </subcellularLocation>
</comment>
<dbReference type="AlphaFoldDB" id="A0AA39G976"/>
<dbReference type="InterPro" id="IPR051763">
    <property type="entry name" value="Copper_Homeo_Regul"/>
</dbReference>